<sequence length="338" mass="38324">MWKFRALEPEEPESPEVPEFPTFIRVLRIGFDAQTALPFATVQRSPLLRSSAQVFCCSSWSADQIGVERSDMGTIAVVLGTRQGVFLHTRVGQFPHPDFPSSNADIWRDGHHRFPRIPPIPQQDLDQTATIAQIPRPRVPIIFTVPTDEVKPAAITVDCPYRCISANWPFLGFTNLIPFAPRFYPLRDERKKGIHPCSELWIPQSLTGLWFGTYGPHGTECVYVHWDDIERSLSAWKITGDENVPRGALTWTFAMGRPYRVPALQREVCVQSFGDLEKCRVYSGTGTISARGYMPYQQVPCFLLLGIVGPDELRIFWMESEDEELSTYVRYKGSGSPE</sequence>
<keyword evidence="2" id="KW-1185">Reference proteome</keyword>
<dbReference type="InParanoid" id="A0A401GHL2"/>
<dbReference type="EMBL" id="BFAD01000004">
    <property type="protein sequence ID" value="GBE81676.1"/>
    <property type="molecule type" value="Genomic_DNA"/>
</dbReference>
<accession>A0A401GHL2</accession>
<dbReference type="AlphaFoldDB" id="A0A401GHL2"/>
<dbReference type="GeneID" id="38778593"/>
<dbReference type="Pfam" id="PF12014">
    <property type="entry name" value="Cyclin_D1_bind"/>
    <property type="match status" value="1"/>
</dbReference>
<dbReference type="OrthoDB" id="2797880at2759"/>
<dbReference type="STRING" id="139825.A0A401GHL2"/>
<reference evidence="1 2" key="1">
    <citation type="journal article" date="2018" name="Sci. Rep.">
        <title>Genome sequence of the cauliflower mushroom Sparassis crispa (Hanabiratake) and its association with beneficial usage.</title>
        <authorList>
            <person name="Kiyama R."/>
            <person name="Furutani Y."/>
            <person name="Kawaguchi K."/>
            <person name="Nakanishi T."/>
        </authorList>
    </citation>
    <scope>NUCLEOTIDE SEQUENCE [LARGE SCALE GENOMIC DNA]</scope>
</reference>
<dbReference type="RefSeq" id="XP_027612589.1">
    <property type="nucleotide sequence ID" value="XM_027756788.1"/>
</dbReference>
<proteinExistence type="predicted"/>
<comment type="caution">
    <text evidence="1">The sequence shown here is derived from an EMBL/GenBank/DDBJ whole genome shotgun (WGS) entry which is preliminary data.</text>
</comment>
<gene>
    <name evidence="1" type="ORF">SCP_0400470</name>
</gene>
<name>A0A401GHL2_9APHY</name>
<organism evidence="1 2">
    <name type="scientific">Sparassis crispa</name>
    <dbReference type="NCBI Taxonomy" id="139825"/>
    <lineage>
        <taxon>Eukaryota</taxon>
        <taxon>Fungi</taxon>
        <taxon>Dikarya</taxon>
        <taxon>Basidiomycota</taxon>
        <taxon>Agaricomycotina</taxon>
        <taxon>Agaricomycetes</taxon>
        <taxon>Polyporales</taxon>
        <taxon>Sparassidaceae</taxon>
        <taxon>Sparassis</taxon>
    </lineage>
</organism>
<protein>
    <submittedName>
        <fullName evidence="1">Uncharacterized protein</fullName>
    </submittedName>
</protein>
<evidence type="ECO:0000313" key="2">
    <source>
        <dbReference type="Proteomes" id="UP000287166"/>
    </source>
</evidence>
<evidence type="ECO:0000313" key="1">
    <source>
        <dbReference type="EMBL" id="GBE81676.1"/>
    </source>
</evidence>
<dbReference type="Proteomes" id="UP000287166">
    <property type="component" value="Unassembled WGS sequence"/>
</dbReference>